<dbReference type="PROSITE" id="PS50979">
    <property type="entry name" value="BC"/>
    <property type="match status" value="1"/>
</dbReference>
<dbReference type="PROSITE" id="PS50968">
    <property type="entry name" value="BIOTINYL_LIPOYL"/>
    <property type="match status" value="1"/>
</dbReference>
<feature type="domain" description="Lipoyl-binding" evidence="7">
    <location>
        <begin position="585"/>
        <end position="660"/>
    </location>
</feature>
<dbReference type="AlphaFoldDB" id="A0A6H2DNX5"/>
<dbReference type="Gene3D" id="2.40.50.100">
    <property type="match status" value="1"/>
</dbReference>
<sequence length="669" mass="72202">MTKINTLLVANRGEIACRIMRTAIAQGLRTVAVYSDADAKALHVKMADDAVWIGPAPVNESYLLIDKIIQAAKDTGADAIHPGYGFLSENAAFSQACANAGIIFVGPPEKAIDVMGDKARSKRAMITAGVPCVPGYQDDDQSDETLISEAKKIGAPLMVKAAAGGGGRGMRLVHDLGEVPNAIKLARSEAENAFGNGELILEKAIIKPRHVEIQVFADSHGNTIHLGERDCSVQRRHQKVIEEAPCPVLTLELRAQMGAAAVEAARAVDYVGAGTVEFLLDQSGEFYFLEMNTRLQVEHPVTEEITGLDLVALQLKVAQGDLLGITQDDVKLSGHAMEVRLYAEDPNDDFLPSTGHIDLWKPSDLSRVDSGIETGGEVSPFYDSMVAKIITHGATRDEARRRMIKALSETALFGPKTNRDFLIDALDKPDFVDGQATTAFIAENYGEGGVDLGTLSFEYYAIAAVLQHKLRQRAAHKMALNVNTEMLDWSNTGALETVVQYTGQNEGDEDKQSIHVHVSDPHKYKVTRGGDEADVELLSMSTDKAKLKVNGHNVIAIYHHNHRTLHIATPKRSLTVTDLTGLSAMEDAGGGGTVVAPMHGQLLEILVEEGMRVSKGDKLAVLEAMKMQHEILAEIDGTVEMIAAKAGTQIAADDLILEIAADEDKIDDT</sequence>
<evidence type="ECO:0000259" key="8">
    <source>
        <dbReference type="PROSITE" id="PS50975"/>
    </source>
</evidence>
<dbReference type="SUPFAM" id="SSF51246">
    <property type="entry name" value="Rudiment single hybrid motif"/>
    <property type="match status" value="1"/>
</dbReference>
<dbReference type="SMART" id="SM00878">
    <property type="entry name" value="Biotin_carb_C"/>
    <property type="match status" value="1"/>
</dbReference>
<name>A0A6H2DNX5_9SPHN</name>
<evidence type="ECO:0000313" key="10">
    <source>
        <dbReference type="EMBL" id="QJB69683.1"/>
    </source>
</evidence>
<feature type="domain" description="Biotin carboxylation" evidence="9">
    <location>
        <begin position="3"/>
        <end position="446"/>
    </location>
</feature>
<dbReference type="InterPro" id="IPR011761">
    <property type="entry name" value="ATP-grasp"/>
</dbReference>
<dbReference type="PANTHER" id="PTHR18866:SF33">
    <property type="entry name" value="METHYLCROTONOYL-COA CARBOXYLASE SUBUNIT ALPHA, MITOCHONDRIAL-RELATED"/>
    <property type="match status" value="1"/>
</dbReference>
<evidence type="ECO:0000256" key="6">
    <source>
        <dbReference type="PROSITE-ProRule" id="PRU00409"/>
    </source>
</evidence>
<dbReference type="InterPro" id="IPR000089">
    <property type="entry name" value="Biotin_lipoyl"/>
</dbReference>
<dbReference type="InterPro" id="IPR005481">
    <property type="entry name" value="BC-like_N"/>
</dbReference>
<accession>A0A6H2DNX5</accession>
<dbReference type="GO" id="GO:0016874">
    <property type="term" value="F:ligase activity"/>
    <property type="evidence" value="ECO:0007669"/>
    <property type="project" value="UniProtKB-KW"/>
</dbReference>
<keyword evidence="5" id="KW-0092">Biotin</keyword>
<dbReference type="PROSITE" id="PS00188">
    <property type="entry name" value="BIOTIN"/>
    <property type="match status" value="1"/>
</dbReference>
<dbReference type="Pfam" id="PF00364">
    <property type="entry name" value="Biotin_lipoyl"/>
    <property type="match status" value="1"/>
</dbReference>
<dbReference type="SUPFAM" id="SSF52440">
    <property type="entry name" value="PreATP-grasp domain"/>
    <property type="match status" value="1"/>
</dbReference>
<keyword evidence="4 6" id="KW-0067">ATP-binding</keyword>
<evidence type="ECO:0000256" key="5">
    <source>
        <dbReference type="ARBA" id="ARBA00023267"/>
    </source>
</evidence>
<feature type="domain" description="ATP-grasp" evidence="8">
    <location>
        <begin position="122"/>
        <end position="319"/>
    </location>
</feature>
<keyword evidence="11" id="KW-1185">Reference proteome</keyword>
<evidence type="ECO:0000256" key="1">
    <source>
        <dbReference type="ARBA" id="ARBA00001953"/>
    </source>
</evidence>
<reference evidence="10 11" key="1">
    <citation type="submission" date="2020-04" db="EMBL/GenBank/DDBJ databases">
        <title>Genome sequence for Sphingorhabdus sp. strain M1.</title>
        <authorList>
            <person name="Park S.-J."/>
        </authorList>
    </citation>
    <scope>NUCLEOTIDE SEQUENCE [LARGE SCALE GENOMIC DNA]</scope>
    <source>
        <strain evidence="10 11">JK6</strain>
    </source>
</reference>
<dbReference type="PROSITE" id="PS50975">
    <property type="entry name" value="ATP_GRASP"/>
    <property type="match status" value="1"/>
</dbReference>
<evidence type="ECO:0000256" key="2">
    <source>
        <dbReference type="ARBA" id="ARBA00022598"/>
    </source>
</evidence>
<dbReference type="Pfam" id="PF02785">
    <property type="entry name" value="Biotin_carb_C"/>
    <property type="match status" value="1"/>
</dbReference>
<dbReference type="RefSeq" id="WP_168819879.1">
    <property type="nucleotide sequence ID" value="NZ_CP051217.1"/>
</dbReference>
<comment type="cofactor">
    <cofactor evidence="1">
        <name>biotin</name>
        <dbReference type="ChEBI" id="CHEBI:57586"/>
    </cofactor>
</comment>
<dbReference type="GO" id="GO:0005524">
    <property type="term" value="F:ATP binding"/>
    <property type="evidence" value="ECO:0007669"/>
    <property type="project" value="UniProtKB-UniRule"/>
</dbReference>
<dbReference type="PANTHER" id="PTHR18866">
    <property type="entry name" value="CARBOXYLASE:PYRUVATE/ACETYL-COA/PROPIONYL-COA CARBOXYLASE"/>
    <property type="match status" value="1"/>
</dbReference>
<dbReference type="Pfam" id="PF00289">
    <property type="entry name" value="Biotin_carb_N"/>
    <property type="match status" value="1"/>
</dbReference>
<dbReference type="SUPFAM" id="SSF51230">
    <property type="entry name" value="Single hybrid motif"/>
    <property type="match status" value="1"/>
</dbReference>
<dbReference type="SUPFAM" id="SSF56059">
    <property type="entry name" value="Glutathione synthetase ATP-binding domain-like"/>
    <property type="match status" value="1"/>
</dbReference>
<keyword evidence="2" id="KW-0436">Ligase</keyword>
<dbReference type="KEGG" id="phao:HF685_10670"/>
<dbReference type="Pfam" id="PF02786">
    <property type="entry name" value="CPSase_L_D2"/>
    <property type="match status" value="1"/>
</dbReference>
<dbReference type="PROSITE" id="PS00867">
    <property type="entry name" value="CPSASE_2"/>
    <property type="match status" value="1"/>
</dbReference>
<dbReference type="InterPro" id="IPR011764">
    <property type="entry name" value="Biotin_carboxylation_dom"/>
</dbReference>
<dbReference type="InterPro" id="IPR050856">
    <property type="entry name" value="Biotin_carboxylase_complex"/>
</dbReference>
<evidence type="ECO:0000256" key="4">
    <source>
        <dbReference type="ARBA" id="ARBA00022840"/>
    </source>
</evidence>
<evidence type="ECO:0000259" key="9">
    <source>
        <dbReference type="PROSITE" id="PS50979"/>
    </source>
</evidence>
<organism evidence="10 11">
    <name type="scientific">Parasphingorhabdus halotolerans</name>
    <dbReference type="NCBI Taxonomy" id="2725558"/>
    <lineage>
        <taxon>Bacteria</taxon>
        <taxon>Pseudomonadati</taxon>
        <taxon>Pseudomonadota</taxon>
        <taxon>Alphaproteobacteria</taxon>
        <taxon>Sphingomonadales</taxon>
        <taxon>Sphingomonadaceae</taxon>
        <taxon>Parasphingorhabdus</taxon>
    </lineage>
</organism>
<dbReference type="InterPro" id="IPR005482">
    <property type="entry name" value="Biotin_COase_C"/>
</dbReference>
<dbReference type="InterPro" id="IPR001882">
    <property type="entry name" value="Biotin_BS"/>
</dbReference>
<evidence type="ECO:0000259" key="7">
    <source>
        <dbReference type="PROSITE" id="PS50968"/>
    </source>
</evidence>
<keyword evidence="3 6" id="KW-0547">Nucleotide-binding</keyword>
<dbReference type="GO" id="GO:0046872">
    <property type="term" value="F:metal ion binding"/>
    <property type="evidence" value="ECO:0007669"/>
    <property type="project" value="InterPro"/>
</dbReference>
<gene>
    <name evidence="10" type="ORF">HF685_10670</name>
</gene>
<dbReference type="FunFam" id="3.40.50.20:FF:000010">
    <property type="entry name" value="Propionyl-CoA carboxylase subunit alpha"/>
    <property type="match status" value="1"/>
</dbReference>
<dbReference type="FunFam" id="3.30.470.20:FF:000028">
    <property type="entry name" value="Methylcrotonoyl-CoA carboxylase subunit alpha, mitochondrial"/>
    <property type="match status" value="1"/>
</dbReference>
<dbReference type="InterPro" id="IPR011053">
    <property type="entry name" value="Single_hybrid_motif"/>
</dbReference>
<dbReference type="InterPro" id="IPR016185">
    <property type="entry name" value="PreATP-grasp_dom_sf"/>
</dbReference>
<dbReference type="InterPro" id="IPR005479">
    <property type="entry name" value="CPAse_ATP-bd"/>
</dbReference>
<proteinExistence type="predicted"/>
<dbReference type="Proteomes" id="UP000501600">
    <property type="component" value="Chromosome"/>
</dbReference>
<dbReference type="CDD" id="cd06850">
    <property type="entry name" value="biotinyl_domain"/>
    <property type="match status" value="1"/>
</dbReference>
<dbReference type="InterPro" id="IPR011054">
    <property type="entry name" value="Rudment_hybrid_motif"/>
</dbReference>
<dbReference type="FunFam" id="2.40.50.100:FF:000003">
    <property type="entry name" value="Acetyl-CoA carboxylase biotin carboxyl carrier protein"/>
    <property type="match status" value="1"/>
</dbReference>
<dbReference type="Gene3D" id="3.30.470.20">
    <property type="entry name" value="ATP-grasp fold, B domain"/>
    <property type="match status" value="1"/>
</dbReference>
<evidence type="ECO:0000313" key="11">
    <source>
        <dbReference type="Proteomes" id="UP000501600"/>
    </source>
</evidence>
<evidence type="ECO:0000256" key="3">
    <source>
        <dbReference type="ARBA" id="ARBA00022741"/>
    </source>
</evidence>
<dbReference type="EMBL" id="CP051217">
    <property type="protein sequence ID" value="QJB69683.1"/>
    <property type="molecule type" value="Genomic_DNA"/>
</dbReference>
<protein>
    <submittedName>
        <fullName evidence="10">ATP-grasp domain-containing protein</fullName>
    </submittedName>
</protein>